<evidence type="ECO:0000256" key="6">
    <source>
        <dbReference type="ARBA" id="ARBA00022777"/>
    </source>
</evidence>
<reference evidence="12" key="1">
    <citation type="submission" date="2016-06" db="EMBL/GenBank/DDBJ databases">
        <authorList>
            <person name="Varghese N."/>
            <person name="Submissions Spin"/>
        </authorList>
    </citation>
    <scope>NUCLEOTIDE SEQUENCE [LARGE SCALE GENOMIC DNA]</scope>
    <source>
        <strain evidence="12">DSM 44814</strain>
    </source>
</reference>
<keyword evidence="12" id="KW-1185">Reference proteome</keyword>
<keyword evidence="4" id="KW-0808">Transferase</keyword>
<evidence type="ECO:0000256" key="5">
    <source>
        <dbReference type="ARBA" id="ARBA00022741"/>
    </source>
</evidence>
<dbReference type="CDD" id="cd16917">
    <property type="entry name" value="HATPase_UhpB-NarQ-NarX-like"/>
    <property type="match status" value="1"/>
</dbReference>
<keyword evidence="9" id="KW-0812">Transmembrane</keyword>
<evidence type="ECO:0000256" key="9">
    <source>
        <dbReference type="SAM" id="Phobius"/>
    </source>
</evidence>
<dbReference type="SMART" id="SM00387">
    <property type="entry name" value="HATPase_c"/>
    <property type="match status" value="1"/>
</dbReference>
<dbReference type="SUPFAM" id="SSF55874">
    <property type="entry name" value="ATPase domain of HSP90 chaperone/DNA topoisomerase II/histidine kinase"/>
    <property type="match status" value="1"/>
</dbReference>
<evidence type="ECO:0000256" key="3">
    <source>
        <dbReference type="ARBA" id="ARBA00022553"/>
    </source>
</evidence>
<evidence type="ECO:0000256" key="8">
    <source>
        <dbReference type="ARBA" id="ARBA00023012"/>
    </source>
</evidence>
<dbReference type="PANTHER" id="PTHR24421">
    <property type="entry name" value="NITRATE/NITRITE SENSOR PROTEIN NARX-RELATED"/>
    <property type="match status" value="1"/>
</dbReference>
<dbReference type="Pfam" id="PF07730">
    <property type="entry name" value="HisKA_3"/>
    <property type="match status" value="1"/>
</dbReference>
<keyword evidence="6 11" id="KW-0418">Kinase</keyword>
<dbReference type="EMBL" id="FMHY01000002">
    <property type="protein sequence ID" value="SCL64502.1"/>
    <property type="molecule type" value="Genomic_DNA"/>
</dbReference>
<dbReference type="InterPro" id="IPR011712">
    <property type="entry name" value="Sig_transdc_His_kin_sub3_dim/P"/>
</dbReference>
<dbReference type="Pfam" id="PF02518">
    <property type="entry name" value="HATPase_c"/>
    <property type="match status" value="1"/>
</dbReference>
<name>A0A1C6VDT8_9ACTN</name>
<dbReference type="GO" id="GO:0005524">
    <property type="term" value="F:ATP binding"/>
    <property type="evidence" value="ECO:0007669"/>
    <property type="project" value="UniProtKB-KW"/>
</dbReference>
<keyword evidence="7" id="KW-0067">ATP-binding</keyword>
<dbReference type="InterPro" id="IPR050482">
    <property type="entry name" value="Sensor_HK_TwoCompSys"/>
</dbReference>
<protein>
    <recommendedName>
        <fullName evidence="2">histidine kinase</fullName>
        <ecNumber evidence="2">2.7.13.3</ecNumber>
    </recommendedName>
</protein>
<organism evidence="11 12">
    <name type="scientific">Micromonospora eburnea</name>
    <dbReference type="NCBI Taxonomy" id="227316"/>
    <lineage>
        <taxon>Bacteria</taxon>
        <taxon>Bacillati</taxon>
        <taxon>Actinomycetota</taxon>
        <taxon>Actinomycetes</taxon>
        <taxon>Micromonosporales</taxon>
        <taxon>Micromonosporaceae</taxon>
        <taxon>Micromonospora</taxon>
    </lineage>
</organism>
<dbReference type="STRING" id="227316.GA0070604_5225"/>
<keyword evidence="9" id="KW-0472">Membrane</keyword>
<feature type="transmembrane region" description="Helical" evidence="9">
    <location>
        <begin position="89"/>
        <end position="112"/>
    </location>
</feature>
<accession>A0A1C6VDT8</accession>
<dbReference type="PANTHER" id="PTHR24421:SF10">
    <property type="entry name" value="NITRATE_NITRITE SENSOR PROTEIN NARQ"/>
    <property type="match status" value="1"/>
</dbReference>
<keyword evidence="9" id="KW-1133">Transmembrane helix</keyword>
<feature type="transmembrane region" description="Helical" evidence="9">
    <location>
        <begin position="124"/>
        <end position="143"/>
    </location>
</feature>
<dbReference type="AlphaFoldDB" id="A0A1C6VDT8"/>
<feature type="transmembrane region" description="Helical" evidence="9">
    <location>
        <begin position="210"/>
        <end position="233"/>
    </location>
</feature>
<dbReference type="Gene3D" id="3.30.565.10">
    <property type="entry name" value="Histidine kinase-like ATPase, C-terminal domain"/>
    <property type="match status" value="1"/>
</dbReference>
<evidence type="ECO:0000256" key="7">
    <source>
        <dbReference type="ARBA" id="ARBA00022840"/>
    </source>
</evidence>
<evidence type="ECO:0000256" key="4">
    <source>
        <dbReference type="ARBA" id="ARBA00022679"/>
    </source>
</evidence>
<dbReference type="GO" id="GO:0046983">
    <property type="term" value="F:protein dimerization activity"/>
    <property type="evidence" value="ECO:0007669"/>
    <property type="project" value="InterPro"/>
</dbReference>
<feature type="domain" description="Histidine kinase/HSP90-like ATPase" evidence="10">
    <location>
        <begin position="511"/>
        <end position="600"/>
    </location>
</feature>
<evidence type="ECO:0000256" key="2">
    <source>
        <dbReference type="ARBA" id="ARBA00012438"/>
    </source>
</evidence>
<dbReference type="GO" id="GO:0000155">
    <property type="term" value="F:phosphorelay sensor kinase activity"/>
    <property type="evidence" value="ECO:0007669"/>
    <property type="project" value="InterPro"/>
</dbReference>
<keyword evidence="3" id="KW-0597">Phosphoprotein</keyword>
<dbReference type="InterPro" id="IPR036890">
    <property type="entry name" value="HATPase_C_sf"/>
</dbReference>
<dbReference type="GO" id="GO:0016020">
    <property type="term" value="C:membrane"/>
    <property type="evidence" value="ECO:0007669"/>
    <property type="project" value="InterPro"/>
</dbReference>
<feature type="transmembrane region" description="Helical" evidence="9">
    <location>
        <begin position="12"/>
        <end position="31"/>
    </location>
</feature>
<keyword evidence="8" id="KW-0902">Two-component regulatory system</keyword>
<dbReference type="EC" id="2.7.13.3" evidence="2"/>
<proteinExistence type="predicted"/>
<evidence type="ECO:0000256" key="1">
    <source>
        <dbReference type="ARBA" id="ARBA00000085"/>
    </source>
</evidence>
<evidence type="ECO:0000313" key="12">
    <source>
        <dbReference type="Proteomes" id="UP000199696"/>
    </source>
</evidence>
<dbReference type="InterPro" id="IPR003594">
    <property type="entry name" value="HATPase_dom"/>
</dbReference>
<evidence type="ECO:0000313" key="11">
    <source>
        <dbReference type="EMBL" id="SCL64502.1"/>
    </source>
</evidence>
<feature type="transmembrane region" description="Helical" evidence="9">
    <location>
        <begin position="179"/>
        <end position="198"/>
    </location>
</feature>
<dbReference type="Proteomes" id="UP000199696">
    <property type="component" value="Unassembled WGS sequence"/>
</dbReference>
<keyword evidence="5" id="KW-0547">Nucleotide-binding</keyword>
<sequence length="600" mass="62524">MITVRDGDLARAGGLAALAVAVGGLGAWAYANTGASPSDWARDLAVGLSFATAGLVARWRRPGNPVWLLLYLDGVTWFLGNFQGTRVPALFAVGAWLEALNMAILVHLLLAFPYGRLGSRAPRALVGAGYALVAAGGLVRATVLDPATSSGASYLSCPDCGPNALLLVSDADLFTTIDLAYRGLGGVLTVAALVLVVRRWLGSSPVRRRALLPVWAAALVAVAFLGWDVAYLLAPGLFEAPGQPVVLLASDVSEVAVPFAFLVLLLHVRLRHAELGNLVIEISGTEPDPQRLHGLLVRVLGDASLRLGVWHSGTAHYLDPHGRRLDTPPPGDPAMATYVDGRGQPLALLVHDPALGDDPQLLAAASAAVRLAVENSRLHGQVAAGTVEAAARAAEAARAASARILRSADQQRRQLERDLHDGAQTRLVLALMTLRQLDARLAGGTDTAIRQSVSTATQTLHQALDDLRDLAQGIHPALLTREGLSAAVLALAQRAAVPVVVSIEPGRHPAEVEATAYFAICEALSNAMKHARARAVTVTARCQNGRLVVEVTDDGVGGADPAGGTGLAGLADRVAALAGVLEVTSPLLGGTRLRVELPCE</sequence>
<evidence type="ECO:0000259" key="10">
    <source>
        <dbReference type="SMART" id="SM00387"/>
    </source>
</evidence>
<comment type="catalytic activity">
    <reaction evidence="1">
        <text>ATP + protein L-histidine = ADP + protein N-phospho-L-histidine.</text>
        <dbReference type="EC" id="2.7.13.3"/>
    </reaction>
</comment>
<gene>
    <name evidence="11" type="ORF">GA0070604_5225</name>
</gene>